<evidence type="ECO:0000256" key="6">
    <source>
        <dbReference type="SAM" id="Phobius"/>
    </source>
</evidence>
<evidence type="ECO:0000313" key="8">
    <source>
        <dbReference type="EMBL" id="RMB60522.1"/>
    </source>
</evidence>
<gene>
    <name evidence="8" type="ORF">EAX61_06790</name>
</gene>
<keyword evidence="4 6" id="KW-1133">Transmembrane helix</keyword>
<dbReference type="SUPFAM" id="SSF55008">
    <property type="entry name" value="HMA, heavy metal-associated domain"/>
    <property type="match status" value="1"/>
</dbReference>
<dbReference type="CDD" id="cd00371">
    <property type="entry name" value="HMA"/>
    <property type="match status" value="1"/>
</dbReference>
<accession>A0A3M0GCV8</accession>
<reference evidence="8 9" key="1">
    <citation type="submission" date="2018-10" db="EMBL/GenBank/DDBJ databases">
        <title>Dokdonia luteus sp. nov., isolated from sea water.</title>
        <authorList>
            <person name="Zhou L.Y."/>
            <person name="Du Z.J."/>
        </authorList>
    </citation>
    <scope>NUCLEOTIDE SEQUENCE [LARGE SCALE GENOMIC DNA]</scope>
    <source>
        <strain evidence="8 9">SH27</strain>
    </source>
</reference>
<comment type="subcellular location">
    <subcellularLocation>
        <location evidence="1">Membrane</location>
        <topology evidence="1">Multi-pass membrane protein</topology>
    </subcellularLocation>
</comment>
<dbReference type="GO" id="GO:0046872">
    <property type="term" value="F:metal ion binding"/>
    <property type="evidence" value="ECO:0007669"/>
    <property type="project" value="UniProtKB-KW"/>
</dbReference>
<dbReference type="EMBL" id="REFV01000005">
    <property type="protein sequence ID" value="RMB60522.1"/>
    <property type="molecule type" value="Genomic_DNA"/>
</dbReference>
<comment type="caution">
    <text evidence="8">The sequence shown here is derived from an EMBL/GenBank/DDBJ whole genome shotgun (WGS) entry which is preliminary data.</text>
</comment>
<feature type="transmembrane region" description="Helical" evidence="6">
    <location>
        <begin position="96"/>
        <end position="114"/>
    </location>
</feature>
<evidence type="ECO:0000259" key="7">
    <source>
        <dbReference type="PROSITE" id="PS50846"/>
    </source>
</evidence>
<keyword evidence="5 6" id="KW-0472">Membrane</keyword>
<feature type="transmembrane region" description="Helical" evidence="6">
    <location>
        <begin position="159"/>
        <end position="177"/>
    </location>
</feature>
<evidence type="ECO:0000256" key="5">
    <source>
        <dbReference type="ARBA" id="ARBA00023136"/>
    </source>
</evidence>
<dbReference type="PROSITE" id="PS50846">
    <property type="entry name" value="HMA_2"/>
    <property type="match status" value="1"/>
</dbReference>
<feature type="domain" description="HMA" evidence="7">
    <location>
        <begin position="1"/>
        <end position="70"/>
    </location>
</feature>
<organism evidence="8 9">
    <name type="scientific">Dokdonia sinensis</name>
    <dbReference type="NCBI Taxonomy" id="2479847"/>
    <lineage>
        <taxon>Bacteria</taxon>
        <taxon>Pseudomonadati</taxon>
        <taxon>Bacteroidota</taxon>
        <taxon>Flavobacteriia</taxon>
        <taxon>Flavobacteriales</taxon>
        <taxon>Flavobacteriaceae</taxon>
        <taxon>Dokdonia</taxon>
    </lineage>
</organism>
<feature type="transmembrane region" description="Helical" evidence="6">
    <location>
        <begin position="120"/>
        <end position="138"/>
    </location>
</feature>
<dbReference type="Gene3D" id="3.30.70.100">
    <property type="match status" value="1"/>
</dbReference>
<dbReference type="InterPro" id="IPR006121">
    <property type="entry name" value="HMA_dom"/>
</dbReference>
<dbReference type="GO" id="GO:0016020">
    <property type="term" value="C:membrane"/>
    <property type="evidence" value="ECO:0007669"/>
    <property type="project" value="UniProtKB-SubCell"/>
</dbReference>
<dbReference type="RefSeq" id="WP_121916926.1">
    <property type="nucleotide sequence ID" value="NZ_REFV01000005.1"/>
</dbReference>
<sequence>MTHTYKITGMTCNGCRTSVENTLNAIEAVREAKVHLDQEEAIITMDSHIPTTTLQKALPEKYTITEKKDSTVHNDVNNAFAKAEPKKSKLQQLQPLLIILAYIAVATALLNYNRANWDEAMLDFMGLFFIVFSFFKILDLKGFPESFRMYDPLAKFLPAYGWLYPFIETILGLMFLMRLEIPIALVVTLIILGITTIGVTKTLLDKKSIQCACLGTALKLPMTEATFIENAIMIVMAAIMLSAYL</sequence>
<evidence type="ECO:0000256" key="1">
    <source>
        <dbReference type="ARBA" id="ARBA00004141"/>
    </source>
</evidence>
<dbReference type="PROSITE" id="PS01047">
    <property type="entry name" value="HMA_1"/>
    <property type="match status" value="1"/>
</dbReference>
<keyword evidence="2 6" id="KW-0812">Transmembrane</keyword>
<dbReference type="GO" id="GO:0030416">
    <property type="term" value="P:methylamine metabolic process"/>
    <property type="evidence" value="ECO:0007669"/>
    <property type="project" value="InterPro"/>
</dbReference>
<feature type="transmembrane region" description="Helical" evidence="6">
    <location>
        <begin position="225"/>
        <end position="244"/>
    </location>
</feature>
<feature type="transmembrane region" description="Helical" evidence="6">
    <location>
        <begin position="183"/>
        <end position="204"/>
    </location>
</feature>
<name>A0A3M0GCV8_9FLAO</name>
<keyword evidence="3" id="KW-0479">Metal-binding</keyword>
<dbReference type="InterPro" id="IPR009908">
    <property type="entry name" value="Methylamine_util_MauE"/>
</dbReference>
<dbReference type="InterPro" id="IPR036163">
    <property type="entry name" value="HMA_dom_sf"/>
</dbReference>
<dbReference type="InterPro" id="IPR017969">
    <property type="entry name" value="Heavy-metal-associated_CS"/>
</dbReference>
<evidence type="ECO:0000256" key="4">
    <source>
        <dbReference type="ARBA" id="ARBA00022989"/>
    </source>
</evidence>
<evidence type="ECO:0000256" key="2">
    <source>
        <dbReference type="ARBA" id="ARBA00022692"/>
    </source>
</evidence>
<evidence type="ECO:0000313" key="9">
    <source>
        <dbReference type="Proteomes" id="UP000281985"/>
    </source>
</evidence>
<protein>
    <submittedName>
        <fullName evidence="8">Heavy metal transporter</fullName>
    </submittedName>
</protein>
<dbReference type="Proteomes" id="UP000281985">
    <property type="component" value="Unassembled WGS sequence"/>
</dbReference>
<proteinExistence type="predicted"/>
<evidence type="ECO:0000256" key="3">
    <source>
        <dbReference type="ARBA" id="ARBA00022723"/>
    </source>
</evidence>
<dbReference type="OrthoDB" id="1521937at2"/>
<dbReference type="Pfam" id="PF00403">
    <property type="entry name" value="HMA"/>
    <property type="match status" value="1"/>
</dbReference>
<dbReference type="Pfam" id="PF07291">
    <property type="entry name" value="MauE"/>
    <property type="match status" value="1"/>
</dbReference>
<dbReference type="AlphaFoldDB" id="A0A3M0GCV8"/>
<keyword evidence="9" id="KW-1185">Reference proteome</keyword>